<dbReference type="InterPro" id="IPR008144">
    <property type="entry name" value="Guanylate_kin-like_dom"/>
</dbReference>
<evidence type="ECO:0000256" key="1">
    <source>
        <dbReference type="ARBA" id="ARBA00022679"/>
    </source>
</evidence>
<evidence type="ECO:0000256" key="4">
    <source>
        <dbReference type="HAMAP-Rule" id="MF_00836"/>
    </source>
</evidence>
<dbReference type="InterPro" id="IPR008145">
    <property type="entry name" value="GK/Ca_channel_bsu"/>
</dbReference>
<evidence type="ECO:0000256" key="3">
    <source>
        <dbReference type="ARBA" id="ARBA00022840"/>
    </source>
</evidence>
<gene>
    <name evidence="4 6" type="primary">phnN</name>
    <name evidence="6" type="ORF">KSS94_19450</name>
</gene>
<keyword evidence="3 4" id="KW-0067">ATP-binding</keyword>
<name>A0ABX8N2X9_9PSED</name>
<proteinExistence type="inferred from homology"/>
<dbReference type="PANTHER" id="PTHR23117">
    <property type="entry name" value="GUANYLATE KINASE-RELATED"/>
    <property type="match status" value="1"/>
</dbReference>
<sequence>MQHDASGTLPSPSRLIFLIGPSGSGKDSLIDAVRGELHAGGIEIARRVITRSAEARGEAAHSVSREQFEAMCAAGEFALHWQANGLCYGIPAQVDSWLAGGTAVLVNGSRGHLAEARRQYPGLLAVGLKVSTQALRARLLARGRESNDEIEQRLARNTALPAYDADVHVLDNSTSLEATVQALLGLLREQGLLGNKATGAFAVGDKTTGKAHD</sequence>
<organism evidence="6 7">
    <name type="scientific">Pseudomonas fakonensis</name>
    <dbReference type="NCBI Taxonomy" id="2842355"/>
    <lineage>
        <taxon>Bacteria</taxon>
        <taxon>Pseudomonadati</taxon>
        <taxon>Pseudomonadota</taxon>
        <taxon>Gammaproteobacteria</taxon>
        <taxon>Pseudomonadales</taxon>
        <taxon>Pseudomonadaceae</taxon>
        <taxon>Pseudomonas</taxon>
    </lineage>
</organism>
<dbReference type="HAMAP" id="MF_00836">
    <property type="entry name" value="PhnN"/>
    <property type="match status" value="1"/>
</dbReference>
<comment type="function">
    <text evidence="4">Catalyzes the phosphorylation of ribose 1,5-bisphosphate to 5-phospho-D-ribosyl alpha-1-diphosphate (PRPP).</text>
</comment>
<evidence type="ECO:0000256" key="2">
    <source>
        <dbReference type="ARBA" id="ARBA00022741"/>
    </source>
</evidence>
<feature type="domain" description="Guanylate kinase-like" evidence="5">
    <location>
        <begin position="13"/>
        <end position="188"/>
    </location>
</feature>
<accession>A0ABX8N2X9</accession>
<comment type="similarity">
    <text evidence="4">Belongs to the ribose 1,5-bisphosphokinase family.</text>
</comment>
<dbReference type="PROSITE" id="PS50052">
    <property type="entry name" value="GUANYLATE_KINASE_2"/>
    <property type="match status" value="1"/>
</dbReference>
<dbReference type="RefSeq" id="WP_217839705.1">
    <property type="nucleotide sequence ID" value="NZ_CP077076.1"/>
</dbReference>
<keyword evidence="1 4" id="KW-0808">Transferase</keyword>
<evidence type="ECO:0000259" key="5">
    <source>
        <dbReference type="PROSITE" id="PS50052"/>
    </source>
</evidence>
<dbReference type="SMART" id="SM00072">
    <property type="entry name" value="GuKc"/>
    <property type="match status" value="1"/>
</dbReference>
<dbReference type="NCBIfam" id="TIGR02322">
    <property type="entry name" value="phosphon_PhnN"/>
    <property type="match status" value="1"/>
</dbReference>
<feature type="binding site" evidence="4">
    <location>
        <begin position="20"/>
        <end position="27"/>
    </location>
    <ligand>
        <name>ATP</name>
        <dbReference type="ChEBI" id="CHEBI:30616"/>
    </ligand>
</feature>
<dbReference type="EMBL" id="CP077076">
    <property type="protein sequence ID" value="QXH50111.1"/>
    <property type="molecule type" value="Genomic_DNA"/>
</dbReference>
<dbReference type="Proteomes" id="UP001046350">
    <property type="component" value="Chromosome"/>
</dbReference>
<dbReference type="EC" id="2.7.4.23" evidence="4"/>
<evidence type="ECO:0000313" key="6">
    <source>
        <dbReference type="EMBL" id="QXH50111.1"/>
    </source>
</evidence>
<keyword evidence="2 4" id="KW-0547">Nucleotide-binding</keyword>
<dbReference type="PANTHER" id="PTHR23117:SF8">
    <property type="entry name" value="RIBOSE 1,5-BISPHOSPHATE PHOSPHOKINASE PHNN"/>
    <property type="match status" value="1"/>
</dbReference>
<dbReference type="InterPro" id="IPR012699">
    <property type="entry name" value="PhnN"/>
</dbReference>
<keyword evidence="7" id="KW-1185">Reference proteome</keyword>
<dbReference type="Pfam" id="PF00625">
    <property type="entry name" value="Guanylate_kin"/>
    <property type="match status" value="1"/>
</dbReference>
<evidence type="ECO:0000313" key="7">
    <source>
        <dbReference type="Proteomes" id="UP001046350"/>
    </source>
</evidence>
<reference evidence="6" key="1">
    <citation type="journal article" date="2021" name="Microorganisms">
        <title>The Ever-Expanding Pseudomonas Genus: Description of 43 New Species and Partition of the Pseudomonas putida Group.</title>
        <authorList>
            <person name="Girard L."/>
            <person name="Lood C."/>
            <person name="Hofte M."/>
            <person name="Vandamme P."/>
            <person name="Rokni-Zadeh H."/>
            <person name="van Noort V."/>
            <person name="Lavigne R."/>
            <person name="De Mot R."/>
        </authorList>
    </citation>
    <scope>NUCLEOTIDE SEQUENCE</scope>
    <source>
        <strain evidence="6">COW40</strain>
    </source>
</reference>
<dbReference type="NCBIfam" id="NF007485">
    <property type="entry name" value="PRK10078.1"/>
    <property type="match status" value="1"/>
</dbReference>
<protein>
    <recommendedName>
        <fullName evidence="4">Ribose 1,5-bisphosphate phosphokinase PhnN</fullName>
        <ecNumber evidence="4">2.7.4.23</ecNumber>
    </recommendedName>
    <alternativeName>
        <fullName evidence="4">Ribose 1,5-bisphosphokinase</fullName>
    </alternativeName>
</protein>
<comment type="catalytic activity">
    <reaction evidence="4">
        <text>alpha-D-ribose 1,5-bisphosphate + ATP = 5-phospho-alpha-D-ribose 1-diphosphate + ADP</text>
        <dbReference type="Rhea" id="RHEA:20109"/>
        <dbReference type="ChEBI" id="CHEBI:30616"/>
        <dbReference type="ChEBI" id="CHEBI:58017"/>
        <dbReference type="ChEBI" id="CHEBI:68688"/>
        <dbReference type="ChEBI" id="CHEBI:456216"/>
        <dbReference type="EC" id="2.7.4.23"/>
    </reaction>
</comment>
<comment type="pathway">
    <text evidence="4">Metabolic intermediate biosynthesis; 5-phospho-alpha-D-ribose 1-diphosphate biosynthesis; 5-phospho-alpha-D-ribose 1-diphosphate from D-ribose 5-phosphate (route II): step 3/3.</text>
</comment>